<accession>A0A377XDS7</accession>
<dbReference type="AlphaFoldDB" id="A0A377XDS7"/>
<evidence type="ECO:0000313" key="1">
    <source>
        <dbReference type="EMBL" id="STT81699.1"/>
    </source>
</evidence>
<organism evidence="1 2">
    <name type="scientific">Klebsiella pneumoniae</name>
    <dbReference type="NCBI Taxonomy" id="573"/>
    <lineage>
        <taxon>Bacteria</taxon>
        <taxon>Pseudomonadati</taxon>
        <taxon>Pseudomonadota</taxon>
        <taxon>Gammaproteobacteria</taxon>
        <taxon>Enterobacterales</taxon>
        <taxon>Enterobacteriaceae</taxon>
        <taxon>Klebsiella/Raoultella group</taxon>
        <taxon>Klebsiella</taxon>
        <taxon>Klebsiella pneumoniae complex</taxon>
    </lineage>
</organism>
<protein>
    <submittedName>
        <fullName evidence="1">CRISPR-associated helicase Cas3 protein</fullName>
    </submittedName>
</protein>
<evidence type="ECO:0000313" key="2">
    <source>
        <dbReference type="Proteomes" id="UP000254340"/>
    </source>
</evidence>
<dbReference type="Proteomes" id="UP000254340">
    <property type="component" value="Unassembled WGS sequence"/>
</dbReference>
<dbReference type="EMBL" id="UGLH01000006">
    <property type="protein sequence ID" value="STT81699.1"/>
    <property type="molecule type" value="Genomic_DNA"/>
</dbReference>
<name>A0A377XDS7_KLEPN</name>
<gene>
    <name evidence="1" type="ORF">NCTC5047_02632</name>
</gene>
<reference evidence="1 2" key="1">
    <citation type="submission" date="2018-06" db="EMBL/GenBank/DDBJ databases">
        <authorList>
            <consortium name="Pathogen Informatics"/>
            <person name="Doyle S."/>
        </authorList>
    </citation>
    <scope>NUCLEOTIDE SEQUENCE [LARGE SCALE GENOMIC DNA]</scope>
    <source>
        <strain evidence="1 2">NCTC5047</strain>
    </source>
</reference>
<proteinExistence type="predicted"/>
<sequence length="118" mass="13416">MLLNFKPGYSPDSSDFLADKLSTRLAEESITLWLAKNVDGQLLPYACGAHQWEMSMLRVRESWWRKHKAEFTLLAEKPLQQWCVQQHQNPDFAVVIIVTDSPDCGYSASEGLIGTMEV</sequence>